<keyword evidence="2" id="KW-1185">Reference proteome</keyword>
<sequence>MSNKRLKVTHGGTEVPAASISNLPNDLLKHCFSFIPGQYVTVAPVCRQFFTSYCTVGLGDNDTVNSAEALLKIGKNKRTTADVVADDVLLFEHYITNNAPKEFIESVCCRAASRGRRDILEYAPIFGVDVRDILGGAEINWEEALAKEGNIDCLKYLHEKFDCFTKELGFDRRLGSMINPAAEKGHVHILQWIYEMTKSNIPSVRIWDIGVIQKIVSFGKIECIKWCHNTFERSLDFSDYVEHVASTGNVDALKWLAQLDGNSISDQSLLADAARSGSIEMLEYCNQMSDSFLSVFVPALAMRNKDKDQSLEVLKWLRQHDCPWDEKTCCSLALRDNLNALKWARNEGCLWDADTFASAAGTGNIEILEYCLANRCPIDERACSVAARITNESKALETLKWLREHSFPWNERTCYAALEEENFSCLMFALQNGCPSTQGVFRRVMESDAIDAFEFYLDKVVEPDSPNDISFKEIFTSSASDSCLIKKLRLLRKYGHEWNESFCAWAAGIGNLNVLRWLRFHGCSWDARTCTEAASRRSLRILEYAHENGCEWDESTFAPCVTHLHSSETMKWSTVPRKKCKEIVEYLLEHNCPRPKDFRLDYVR</sequence>
<name>A0AAD3CKH2_9STRA</name>
<protein>
    <recommendedName>
        <fullName evidence="3">F-box domain-containing protein</fullName>
    </recommendedName>
</protein>
<evidence type="ECO:0008006" key="3">
    <source>
        <dbReference type="Google" id="ProtNLM"/>
    </source>
</evidence>
<dbReference type="SUPFAM" id="SSF48403">
    <property type="entry name" value="Ankyrin repeat"/>
    <property type="match status" value="1"/>
</dbReference>
<accession>A0AAD3CKH2</accession>
<dbReference type="Gene3D" id="1.25.40.20">
    <property type="entry name" value="Ankyrin repeat-containing domain"/>
    <property type="match status" value="1"/>
</dbReference>
<dbReference type="Proteomes" id="UP001054902">
    <property type="component" value="Unassembled WGS sequence"/>
</dbReference>
<comment type="caution">
    <text evidence="1">The sequence shown here is derived from an EMBL/GenBank/DDBJ whole genome shotgun (WGS) entry which is preliminary data.</text>
</comment>
<dbReference type="InterPro" id="IPR052050">
    <property type="entry name" value="SecEffector_AnkRepeat"/>
</dbReference>
<dbReference type="EMBL" id="BLLK01000023">
    <property type="protein sequence ID" value="GFH47591.1"/>
    <property type="molecule type" value="Genomic_DNA"/>
</dbReference>
<dbReference type="InterPro" id="IPR036770">
    <property type="entry name" value="Ankyrin_rpt-contain_sf"/>
</dbReference>
<gene>
    <name evidence="1" type="ORF">CTEN210_04066</name>
</gene>
<dbReference type="PANTHER" id="PTHR46586:SF3">
    <property type="entry name" value="ANKYRIN REPEAT-CONTAINING PROTEIN"/>
    <property type="match status" value="1"/>
</dbReference>
<evidence type="ECO:0000313" key="1">
    <source>
        <dbReference type="EMBL" id="GFH47591.1"/>
    </source>
</evidence>
<dbReference type="SUPFAM" id="SSF140860">
    <property type="entry name" value="Pseudo ankyrin repeat-like"/>
    <property type="match status" value="1"/>
</dbReference>
<evidence type="ECO:0000313" key="2">
    <source>
        <dbReference type="Proteomes" id="UP001054902"/>
    </source>
</evidence>
<reference evidence="1 2" key="1">
    <citation type="journal article" date="2021" name="Sci. Rep.">
        <title>The genome of the diatom Chaetoceros tenuissimus carries an ancient integrated fragment of an extant virus.</title>
        <authorList>
            <person name="Hongo Y."/>
            <person name="Kimura K."/>
            <person name="Takaki Y."/>
            <person name="Yoshida Y."/>
            <person name="Baba S."/>
            <person name="Kobayashi G."/>
            <person name="Nagasaki K."/>
            <person name="Hano T."/>
            <person name="Tomaru Y."/>
        </authorList>
    </citation>
    <scope>NUCLEOTIDE SEQUENCE [LARGE SCALE GENOMIC DNA]</scope>
    <source>
        <strain evidence="1 2">NIES-3715</strain>
    </source>
</reference>
<dbReference type="PANTHER" id="PTHR46586">
    <property type="entry name" value="ANKYRIN REPEAT-CONTAINING PROTEIN"/>
    <property type="match status" value="1"/>
</dbReference>
<dbReference type="AlphaFoldDB" id="A0AAD3CKH2"/>
<organism evidence="1 2">
    <name type="scientific">Chaetoceros tenuissimus</name>
    <dbReference type="NCBI Taxonomy" id="426638"/>
    <lineage>
        <taxon>Eukaryota</taxon>
        <taxon>Sar</taxon>
        <taxon>Stramenopiles</taxon>
        <taxon>Ochrophyta</taxon>
        <taxon>Bacillariophyta</taxon>
        <taxon>Coscinodiscophyceae</taxon>
        <taxon>Chaetocerotophycidae</taxon>
        <taxon>Chaetocerotales</taxon>
        <taxon>Chaetocerotaceae</taxon>
        <taxon>Chaetoceros</taxon>
    </lineage>
</organism>
<proteinExistence type="predicted"/>